<dbReference type="PROSITE" id="PS51257">
    <property type="entry name" value="PROKAR_LIPOPROTEIN"/>
    <property type="match status" value="1"/>
</dbReference>
<proteinExistence type="predicted"/>
<dbReference type="InterPro" id="IPR053147">
    <property type="entry name" value="Hsp_HslJ-like"/>
</dbReference>
<keyword evidence="5" id="KW-1185">Reference proteome</keyword>
<feature type="domain" description="DUF4377" evidence="3">
    <location>
        <begin position="178"/>
        <end position="262"/>
    </location>
</feature>
<evidence type="ECO:0000256" key="1">
    <source>
        <dbReference type="SAM" id="SignalP"/>
    </source>
</evidence>
<dbReference type="InterPro" id="IPR005184">
    <property type="entry name" value="DUF306_Meta_HslJ"/>
</dbReference>
<gene>
    <name evidence="4" type="ORF">FQY83_13270</name>
</gene>
<evidence type="ECO:0000259" key="3">
    <source>
        <dbReference type="Pfam" id="PF14302"/>
    </source>
</evidence>
<dbReference type="InterPro" id="IPR038670">
    <property type="entry name" value="HslJ-like_sf"/>
</dbReference>
<dbReference type="RefSeq" id="WP_146388437.1">
    <property type="nucleotide sequence ID" value="NZ_VOHK01000005.1"/>
</dbReference>
<dbReference type="PANTHER" id="PTHR35535">
    <property type="entry name" value="HEAT SHOCK PROTEIN HSLJ"/>
    <property type="match status" value="1"/>
</dbReference>
<protein>
    <submittedName>
        <fullName evidence="4">DUF4377 domain-containing protein</fullName>
    </submittedName>
</protein>
<dbReference type="InterPro" id="IPR025485">
    <property type="entry name" value="DUF4377"/>
</dbReference>
<evidence type="ECO:0000313" key="5">
    <source>
        <dbReference type="Proteomes" id="UP000319980"/>
    </source>
</evidence>
<evidence type="ECO:0000259" key="2">
    <source>
        <dbReference type="Pfam" id="PF03724"/>
    </source>
</evidence>
<dbReference type="Proteomes" id="UP000319980">
    <property type="component" value="Unassembled WGS sequence"/>
</dbReference>
<feature type="signal peptide" evidence="1">
    <location>
        <begin position="1"/>
        <end position="24"/>
    </location>
</feature>
<comment type="caution">
    <text evidence="4">The sequence shown here is derived from an EMBL/GenBank/DDBJ whole genome shotgun (WGS) entry which is preliminary data.</text>
</comment>
<accession>A0A5C5TYT5</accession>
<dbReference type="OrthoDB" id="7871744at2"/>
<organism evidence="4 5">
    <name type="scientific">Luteimonas marina</name>
    <dbReference type="NCBI Taxonomy" id="488485"/>
    <lineage>
        <taxon>Bacteria</taxon>
        <taxon>Pseudomonadati</taxon>
        <taxon>Pseudomonadota</taxon>
        <taxon>Gammaproteobacteria</taxon>
        <taxon>Lysobacterales</taxon>
        <taxon>Lysobacteraceae</taxon>
        <taxon>Luteimonas</taxon>
    </lineage>
</organism>
<name>A0A5C5TYT5_9GAMM</name>
<dbReference type="Pfam" id="PF03724">
    <property type="entry name" value="META"/>
    <property type="match status" value="1"/>
</dbReference>
<dbReference type="AlphaFoldDB" id="A0A5C5TYT5"/>
<keyword evidence="1" id="KW-0732">Signal</keyword>
<feature type="domain" description="DUF306" evidence="2">
    <location>
        <begin position="44"/>
        <end position="158"/>
    </location>
</feature>
<evidence type="ECO:0000313" key="4">
    <source>
        <dbReference type="EMBL" id="TWT19321.1"/>
    </source>
</evidence>
<feature type="chain" id="PRO_5023045930" evidence="1">
    <location>
        <begin position="25"/>
        <end position="270"/>
    </location>
</feature>
<dbReference type="Pfam" id="PF14302">
    <property type="entry name" value="DUF4377"/>
    <property type="match status" value="1"/>
</dbReference>
<dbReference type="PANTHER" id="PTHR35535:SF1">
    <property type="entry name" value="HEAT SHOCK PROTEIN HSLJ"/>
    <property type="match status" value="1"/>
</dbReference>
<sequence length="270" mass="28268">MRPAIPLLSLAIALAACTPSNPPAETPPPAGVAAAPATRAVDAQALAASHWRLADAVDAGGRRIDALFPAPDQPLQLDFADGRVSVSGGCNQMSGGYTLSGDRFEVGALAQTKKFCGGGALMAADDAIGARLAGAGTLATGDDGRLVLTTAGGDRLTFAGTPTAETTYGGEGERVFLEVAAERVPCHHPMMPDYRCLHVREITYDDKGIKQETGEWEYLYQDIEGYTHEPGVRNVLRLKRFEVANPPADGSSIAYVLDMVVESESVNPGA</sequence>
<dbReference type="Gene3D" id="2.40.128.270">
    <property type="match status" value="1"/>
</dbReference>
<dbReference type="EMBL" id="VOHK01000005">
    <property type="protein sequence ID" value="TWT19321.1"/>
    <property type="molecule type" value="Genomic_DNA"/>
</dbReference>
<reference evidence="4 5" key="1">
    <citation type="journal article" date="2008" name="Int. J. Syst. Evol. Microbiol.">
        <title>Luteimonas marina sp. nov., isolated from seawater.</title>
        <authorList>
            <person name="Baik K.S."/>
            <person name="Park S.C."/>
            <person name="Kim M.S."/>
            <person name="Kim E.M."/>
            <person name="Park C."/>
            <person name="Chun J."/>
            <person name="Seong C.N."/>
        </authorList>
    </citation>
    <scope>NUCLEOTIDE SEQUENCE [LARGE SCALE GENOMIC DNA]</scope>
    <source>
        <strain evidence="4 5">FR1330</strain>
    </source>
</reference>